<reference evidence="3 4" key="1">
    <citation type="submission" date="2019-11" db="EMBL/GenBank/DDBJ databases">
        <title>Spirosoma endbachense sp. nov., isolated from a natural salt meadow.</title>
        <authorList>
            <person name="Rojas J."/>
            <person name="Ambika Manirajan B."/>
            <person name="Ratering S."/>
            <person name="Suarez C."/>
            <person name="Geissler-Plaum R."/>
            <person name="Schnell S."/>
        </authorList>
    </citation>
    <scope>NUCLEOTIDE SEQUENCE [LARGE SCALE GENOMIC DNA]</scope>
    <source>
        <strain evidence="3 4">I-24</strain>
    </source>
</reference>
<gene>
    <name evidence="3" type="ORF">GJR95_16655</name>
</gene>
<dbReference type="PANTHER" id="PTHR46564">
    <property type="entry name" value="TRANSPOSASE"/>
    <property type="match status" value="1"/>
</dbReference>
<dbReference type="Pfam" id="PF13592">
    <property type="entry name" value="HTH_33"/>
    <property type="match status" value="1"/>
</dbReference>
<dbReference type="SUPFAM" id="SSF53098">
    <property type="entry name" value="Ribonuclease H-like"/>
    <property type="match status" value="1"/>
</dbReference>
<feature type="domain" description="Tc1-like transposase DDE" evidence="1">
    <location>
        <begin position="109"/>
        <end position="246"/>
    </location>
</feature>
<name>A0A6P1VTY2_9BACT</name>
<accession>A0A6P1VTY2</accession>
<evidence type="ECO:0000259" key="1">
    <source>
        <dbReference type="Pfam" id="PF13358"/>
    </source>
</evidence>
<dbReference type="NCBIfam" id="NF033545">
    <property type="entry name" value="transpos_IS630"/>
    <property type="match status" value="1"/>
</dbReference>
<dbReference type="EMBL" id="CP045997">
    <property type="protein sequence ID" value="QHV96543.1"/>
    <property type="molecule type" value="Genomic_DNA"/>
</dbReference>
<feature type="domain" description="Winged helix-turn helix" evidence="2">
    <location>
        <begin position="30"/>
        <end position="83"/>
    </location>
</feature>
<dbReference type="Pfam" id="PF13358">
    <property type="entry name" value="DDE_3"/>
    <property type="match status" value="1"/>
</dbReference>
<organism evidence="3 4">
    <name type="scientific">Spirosoma endbachense</name>
    <dbReference type="NCBI Taxonomy" id="2666025"/>
    <lineage>
        <taxon>Bacteria</taxon>
        <taxon>Pseudomonadati</taxon>
        <taxon>Bacteroidota</taxon>
        <taxon>Cytophagia</taxon>
        <taxon>Cytophagales</taxon>
        <taxon>Cytophagaceae</taxon>
        <taxon>Spirosoma</taxon>
    </lineage>
</organism>
<dbReference type="Gene3D" id="3.30.420.10">
    <property type="entry name" value="Ribonuclease H-like superfamily/Ribonuclease H"/>
    <property type="match status" value="1"/>
</dbReference>
<evidence type="ECO:0000259" key="2">
    <source>
        <dbReference type="Pfam" id="PF13592"/>
    </source>
</evidence>
<dbReference type="InterPro" id="IPR012337">
    <property type="entry name" value="RNaseH-like_sf"/>
</dbReference>
<protein>
    <submittedName>
        <fullName evidence="3">IS630 family transposase</fullName>
    </submittedName>
</protein>
<dbReference type="InterPro" id="IPR038717">
    <property type="entry name" value="Tc1-like_DDE_dom"/>
</dbReference>
<dbReference type="RefSeq" id="WP_162391739.1">
    <property type="nucleotide sequence ID" value="NZ_CP045997.1"/>
</dbReference>
<dbReference type="InterPro" id="IPR036397">
    <property type="entry name" value="RNaseH_sf"/>
</dbReference>
<evidence type="ECO:0000313" key="4">
    <source>
        <dbReference type="Proteomes" id="UP000464577"/>
    </source>
</evidence>
<dbReference type="InterPro" id="IPR025959">
    <property type="entry name" value="Winged_HTH_dom"/>
</dbReference>
<dbReference type="KEGG" id="senf:GJR95_16655"/>
<dbReference type="InterPro" id="IPR047655">
    <property type="entry name" value="Transpos_IS630-like"/>
</dbReference>
<dbReference type="Proteomes" id="UP000464577">
    <property type="component" value="Chromosome"/>
</dbReference>
<evidence type="ECO:0000313" key="3">
    <source>
        <dbReference type="EMBL" id="QHV96543.1"/>
    </source>
</evidence>
<proteinExistence type="predicted"/>
<dbReference type="GO" id="GO:0003676">
    <property type="term" value="F:nucleic acid binding"/>
    <property type="evidence" value="ECO:0007669"/>
    <property type="project" value="InterPro"/>
</dbReference>
<keyword evidence="4" id="KW-1185">Reference proteome</keyword>
<dbReference type="PANTHER" id="PTHR46564:SF1">
    <property type="entry name" value="TRANSPOSASE"/>
    <property type="match status" value="1"/>
</dbReference>
<sequence length="283" mass="32831">MTNRQGQTGGARCRLDVSQQEHLRHLLSQQDFWTLARIAQLVQDSFHFSYSHQGLRQLLKRMNLYYYKPQPRDYRQSPLAQEQLQQRLRATVDGLTLRAESLSQLAFGFADEFAPQLHQNRARLWSLWPGKHRSVNTNRVSQSTFGFYALQGQSIVEFMVNGKADTIKTMLQSVRTVNPTAHRIVLIWDNARSHLDQQVQRFAWQLGIYLVALPPYSPNLNPIERIWKSIRYRLSQVGLIDSVTSLQVQIKAIFEELSQSHSFAKSWIEQLLNPLYELSPVLA</sequence>
<dbReference type="AlphaFoldDB" id="A0A6P1VTY2"/>